<keyword evidence="6" id="KW-0418">Kinase</keyword>
<dbReference type="InterPro" id="IPR003501">
    <property type="entry name" value="PTS_EIIB_2/3"/>
</dbReference>
<dbReference type="GO" id="GO:0009401">
    <property type="term" value="P:phosphoenolpyruvate-dependent sugar phosphotransferase system"/>
    <property type="evidence" value="ECO:0007669"/>
    <property type="project" value="UniProtKB-KW"/>
</dbReference>
<keyword evidence="5" id="KW-0598">Phosphotransferase system</keyword>
<dbReference type="PANTHER" id="PTHR34581:SF2">
    <property type="entry name" value="PTS SYSTEM N,N'-DIACETYLCHITOBIOSE-SPECIFIC EIIB COMPONENT"/>
    <property type="match status" value="1"/>
</dbReference>
<feature type="domain" description="PTS EIIB type-3" evidence="8">
    <location>
        <begin position="1"/>
        <end position="102"/>
    </location>
</feature>
<organism evidence="9 10">
    <name type="scientific">Klebsiella michiganensis (strain ATCC 8724 / DSM 4798 / JCM 20051 / NBRC 3318 / NRRL B-199 / KCTC 1686 / BUCSAV 143 / CCM 1901)</name>
    <dbReference type="NCBI Taxonomy" id="1006551"/>
    <lineage>
        <taxon>Bacteria</taxon>
        <taxon>Pseudomonadati</taxon>
        <taxon>Pseudomonadota</taxon>
        <taxon>Gammaproteobacteria</taxon>
        <taxon>Enterobacterales</taxon>
        <taxon>Enterobacteriaceae</taxon>
        <taxon>Klebsiella/Raoultella group</taxon>
        <taxon>Klebsiella</taxon>
    </lineage>
</organism>
<keyword evidence="4 9" id="KW-0808">Transferase</keyword>
<evidence type="ECO:0000313" key="10">
    <source>
        <dbReference type="Proteomes" id="UP000007843"/>
    </source>
</evidence>
<evidence type="ECO:0000256" key="6">
    <source>
        <dbReference type="ARBA" id="ARBA00022777"/>
    </source>
</evidence>
<dbReference type="CDD" id="cd05564">
    <property type="entry name" value="PTS_IIB_chitobiose_lichenan"/>
    <property type="match status" value="1"/>
</dbReference>
<evidence type="ECO:0000313" key="9">
    <source>
        <dbReference type="EMBL" id="AEX03574.1"/>
    </source>
</evidence>
<accession>A0A0H3H4Z3</accession>
<evidence type="ECO:0000256" key="2">
    <source>
        <dbReference type="ARBA" id="ARBA00022553"/>
    </source>
</evidence>
<dbReference type="GeneID" id="66562042"/>
<reference evidence="9 10" key="1">
    <citation type="journal article" date="2012" name="J. Bacteriol.">
        <title>Complete genome sequence of Klebsiella oxytoca KCTC 1686, used in production of 2,3-butanediol.</title>
        <authorList>
            <person name="Shin S.H."/>
            <person name="Kim S."/>
            <person name="Kim J.Y."/>
            <person name="Lee S."/>
            <person name="Um Y."/>
            <person name="Oh M.K."/>
            <person name="Kim Y.R."/>
            <person name="Lee J."/>
            <person name="Yang K.S."/>
        </authorList>
    </citation>
    <scope>NUCLEOTIDE SEQUENCE [LARGE SCALE GENOMIC DNA]</scope>
    <source>
        <strain evidence="10">ATCC 8724 / DSM 4798 / JCM 20051 / NBRC 3318 / NRRL B-199 / KCTC 1686</strain>
    </source>
</reference>
<dbReference type="KEGG" id="kox:KOX_09240"/>
<dbReference type="SUPFAM" id="SSF52794">
    <property type="entry name" value="PTS system IIB component-like"/>
    <property type="match status" value="1"/>
</dbReference>
<dbReference type="Gene3D" id="3.40.50.2300">
    <property type="match status" value="1"/>
</dbReference>
<dbReference type="HOGENOM" id="CLU_147323_2_1_6"/>
<name>A0A0H3H4Z3_KLEM8</name>
<dbReference type="Pfam" id="PF02302">
    <property type="entry name" value="PTS_IIB"/>
    <property type="match status" value="1"/>
</dbReference>
<gene>
    <name evidence="9" type="ordered locus">KOX_09240</name>
</gene>
<evidence type="ECO:0000259" key="8">
    <source>
        <dbReference type="PROSITE" id="PS51100"/>
    </source>
</evidence>
<evidence type="ECO:0000256" key="3">
    <source>
        <dbReference type="ARBA" id="ARBA00022597"/>
    </source>
</evidence>
<dbReference type="InterPro" id="IPR013012">
    <property type="entry name" value="PTS_EIIB_3"/>
</dbReference>
<evidence type="ECO:0000256" key="4">
    <source>
        <dbReference type="ARBA" id="ARBA00022679"/>
    </source>
</evidence>
<evidence type="ECO:0000256" key="5">
    <source>
        <dbReference type="ARBA" id="ARBA00022683"/>
    </source>
</evidence>
<keyword evidence="1" id="KW-0813">Transport</keyword>
<dbReference type="AlphaFoldDB" id="A0A0H3H4Z3"/>
<sequence length="102" mass="10887">MPRIVLCCAAGMSTSMLVNKMKAEAQQRALGLEIYAVPVAEFERELPNADVILLGPQVKYEAARLTELAAPHGKAVAVIDMADYGMMRGAAVLDKALALLNS</sequence>
<dbReference type="RefSeq" id="WP_014227662.1">
    <property type="nucleotide sequence ID" value="NC_016612.1"/>
</dbReference>
<evidence type="ECO:0000256" key="1">
    <source>
        <dbReference type="ARBA" id="ARBA00022448"/>
    </source>
</evidence>
<feature type="modified residue" description="Phosphocysteine; by EIIA" evidence="7">
    <location>
        <position position="8"/>
    </location>
</feature>
<dbReference type="PANTHER" id="PTHR34581">
    <property type="entry name" value="PTS SYSTEM N,N'-DIACETYLCHITOBIOSE-SPECIFIC EIIB COMPONENT"/>
    <property type="match status" value="1"/>
</dbReference>
<protein>
    <submittedName>
        <fullName evidence="9">Putative phosphotransferase protein</fullName>
    </submittedName>
</protein>
<proteinExistence type="predicted"/>
<dbReference type="PROSITE" id="PS51100">
    <property type="entry name" value="PTS_EIIB_TYPE_3"/>
    <property type="match status" value="1"/>
</dbReference>
<dbReference type="GO" id="GO:0008982">
    <property type="term" value="F:protein-N(PI)-phosphohistidine-sugar phosphotransferase activity"/>
    <property type="evidence" value="ECO:0007669"/>
    <property type="project" value="InterPro"/>
</dbReference>
<dbReference type="Proteomes" id="UP000007843">
    <property type="component" value="Chromosome"/>
</dbReference>
<evidence type="ECO:0000256" key="7">
    <source>
        <dbReference type="PROSITE-ProRule" id="PRU00423"/>
    </source>
</evidence>
<dbReference type="GO" id="GO:0016301">
    <property type="term" value="F:kinase activity"/>
    <property type="evidence" value="ECO:0007669"/>
    <property type="project" value="UniProtKB-KW"/>
</dbReference>
<keyword evidence="3" id="KW-0762">Sugar transport</keyword>
<dbReference type="EMBL" id="CP003218">
    <property type="protein sequence ID" value="AEX03574.1"/>
    <property type="molecule type" value="Genomic_DNA"/>
</dbReference>
<dbReference type="InterPro" id="IPR051819">
    <property type="entry name" value="PTS_sugar-specific_EIIB"/>
</dbReference>
<keyword evidence="2" id="KW-0597">Phosphoprotein</keyword>
<dbReference type="InterPro" id="IPR036095">
    <property type="entry name" value="PTS_EIIB-like_sf"/>
</dbReference>